<feature type="domain" description="BPTI/Kunitz inhibitor" evidence="13">
    <location>
        <begin position="2656"/>
        <end position="2706"/>
    </location>
</feature>
<keyword evidence="5" id="KW-0677">Repeat</keyword>
<evidence type="ECO:0000256" key="3">
    <source>
        <dbReference type="ARBA" id="ARBA00022530"/>
    </source>
</evidence>
<dbReference type="FunFam" id="3.40.50.410:FF:000004">
    <property type="entry name" value="collagen alpha-6(VI) chain"/>
    <property type="match status" value="6"/>
</dbReference>
<evidence type="ECO:0008006" key="16">
    <source>
        <dbReference type="Google" id="ProtNLM"/>
    </source>
</evidence>
<feature type="signal peptide" evidence="11">
    <location>
        <begin position="1"/>
        <end position="22"/>
    </location>
</feature>
<keyword evidence="4 11" id="KW-0732">Signal</keyword>
<feature type="compositionally biased region" description="Gly residues" evidence="10">
    <location>
        <begin position="2085"/>
        <end position="2094"/>
    </location>
</feature>
<dbReference type="Gene3D" id="4.10.410.10">
    <property type="entry name" value="Pancreatic trypsin inhibitor Kunitz domain"/>
    <property type="match status" value="1"/>
</dbReference>
<keyword evidence="15" id="KW-1185">Reference proteome</keyword>
<evidence type="ECO:0000259" key="13">
    <source>
        <dbReference type="PROSITE" id="PS50279"/>
    </source>
</evidence>
<dbReference type="InterPro" id="IPR002035">
    <property type="entry name" value="VWF_A"/>
</dbReference>
<dbReference type="FunFam" id="3.40.50.410:FF:000001">
    <property type="entry name" value="Collagen, type XII, alpha 1"/>
    <property type="match status" value="1"/>
</dbReference>
<feature type="domain" description="VWFA" evidence="12">
    <location>
        <begin position="1389"/>
        <end position="1566"/>
    </location>
</feature>
<dbReference type="CDD" id="cd01450">
    <property type="entry name" value="vWFA_subfamily_ECM"/>
    <property type="match status" value="3"/>
</dbReference>
<evidence type="ECO:0000256" key="11">
    <source>
        <dbReference type="SAM" id="SignalP"/>
    </source>
</evidence>
<keyword evidence="2" id="KW-0964">Secreted</keyword>
<dbReference type="PRINTS" id="PR00453">
    <property type="entry name" value="VWFADOMAIN"/>
</dbReference>
<feature type="compositionally biased region" description="Gly residues" evidence="10">
    <location>
        <begin position="1812"/>
        <end position="1821"/>
    </location>
</feature>
<dbReference type="InterPro" id="IPR050525">
    <property type="entry name" value="ECM_Assembly_Org"/>
</dbReference>
<dbReference type="FunFam" id="3.40.50.410:FF:000016">
    <property type="entry name" value="Collagen type VI alpha 3 chain"/>
    <property type="match status" value="1"/>
</dbReference>
<keyword evidence="8" id="KW-1015">Disulfide bond</keyword>
<feature type="domain" description="VWFA" evidence="12">
    <location>
        <begin position="1198"/>
        <end position="1371"/>
    </location>
</feature>
<dbReference type="Gene3D" id="3.40.50.410">
    <property type="entry name" value="von Willebrand factor, type A domain"/>
    <property type="match status" value="10"/>
</dbReference>
<feature type="region of interest" description="Disordered" evidence="10">
    <location>
        <begin position="2622"/>
        <end position="2647"/>
    </location>
</feature>
<keyword evidence="3" id="KW-0272">Extracellular matrix</keyword>
<dbReference type="PROSITE" id="PS50279">
    <property type="entry name" value="BPTI_KUNITZ_2"/>
    <property type="match status" value="1"/>
</dbReference>
<dbReference type="InterPro" id="IPR008160">
    <property type="entry name" value="Collagen"/>
</dbReference>
<evidence type="ECO:0000259" key="12">
    <source>
        <dbReference type="PROSITE" id="PS50234"/>
    </source>
</evidence>
<dbReference type="Pfam" id="PF00092">
    <property type="entry name" value="VWA"/>
    <property type="match status" value="10"/>
</dbReference>
<feature type="domain" description="VWFA" evidence="12">
    <location>
        <begin position="430"/>
        <end position="602"/>
    </location>
</feature>
<feature type="chain" id="PRO_5044790440" description="Collagen alpha-6(VI) chain" evidence="11">
    <location>
        <begin position="23"/>
        <end position="2711"/>
    </location>
</feature>
<evidence type="ECO:0000256" key="10">
    <source>
        <dbReference type="SAM" id="MobiDB-lite"/>
    </source>
</evidence>
<feature type="compositionally biased region" description="Basic and acidic residues" evidence="10">
    <location>
        <begin position="1891"/>
        <end position="1904"/>
    </location>
</feature>
<reference evidence="14 15" key="1">
    <citation type="submission" date="2024-06" db="EMBL/GenBank/DDBJ databases">
        <authorList>
            <person name="Pan Q."/>
            <person name="Wen M."/>
            <person name="Jouanno E."/>
            <person name="Zahm M."/>
            <person name="Klopp C."/>
            <person name="Cabau C."/>
            <person name="Louis A."/>
            <person name="Berthelot C."/>
            <person name="Parey E."/>
            <person name="Roest Crollius H."/>
            <person name="Montfort J."/>
            <person name="Robinson-Rechavi M."/>
            <person name="Bouchez O."/>
            <person name="Lampietro C."/>
            <person name="Lopez Roques C."/>
            <person name="Donnadieu C."/>
            <person name="Postlethwait J."/>
            <person name="Bobe J."/>
            <person name="Verreycken H."/>
            <person name="Guiguen Y."/>
        </authorList>
    </citation>
    <scope>NUCLEOTIDE SEQUENCE [LARGE SCALE GENOMIC DNA]</scope>
    <source>
        <strain evidence="14">Up_M1</strain>
        <tissue evidence="14">Testis</tissue>
    </source>
</reference>
<dbReference type="CDD" id="cd22630">
    <property type="entry name" value="Kunitz_collagen_alpha6_VI"/>
    <property type="match status" value="1"/>
</dbReference>
<protein>
    <recommendedName>
        <fullName evidence="16">Collagen alpha-6(VI) chain</fullName>
    </recommendedName>
</protein>
<dbReference type="SMART" id="SM00131">
    <property type="entry name" value="KU"/>
    <property type="match status" value="1"/>
</dbReference>
<organism evidence="14 15">
    <name type="scientific">Umbra pygmaea</name>
    <name type="common">Eastern mudminnow</name>
    <dbReference type="NCBI Taxonomy" id="75934"/>
    <lineage>
        <taxon>Eukaryota</taxon>
        <taxon>Metazoa</taxon>
        <taxon>Chordata</taxon>
        <taxon>Craniata</taxon>
        <taxon>Vertebrata</taxon>
        <taxon>Euteleostomi</taxon>
        <taxon>Actinopterygii</taxon>
        <taxon>Neopterygii</taxon>
        <taxon>Teleostei</taxon>
        <taxon>Protacanthopterygii</taxon>
        <taxon>Esociformes</taxon>
        <taxon>Umbridae</taxon>
        <taxon>Umbra</taxon>
    </lineage>
</organism>
<dbReference type="PANTHER" id="PTHR24020:SF86">
    <property type="entry name" value="COLLAGEN, TYPE VI, ALPHA 4"/>
    <property type="match status" value="1"/>
</dbReference>
<accession>A0ABD0X2H7</accession>
<dbReference type="CDD" id="cd01472">
    <property type="entry name" value="vWA_collagen"/>
    <property type="match status" value="5"/>
</dbReference>
<dbReference type="EMBL" id="JAGEUA010000004">
    <property type="protein sequence ID" value="KAL0985324.1"/>
    <property type="molecule type" value="Genomic_DNA"/>
</dbReference>
<feature type="domain" description="VWFA" evidence="12">
    <location>
        <begin position="235"/>
        <end position="413"/>
    </location>
</feature>
<evidence type="ECO:0000256" key="4">
    <source>
        <dbReference type="ARBA" id="ARBA00022729"/>
    </source>
</evidence>
<evidence type="ECO:0000256" key="9">
    <source>
        <dbReference type="ARBA" id="ARBA00023180"/>
    </source>
</evidence>
<dbReference type="InterPro" id="IPR036465">
    <property type="entry name" value="vWFA_dom_sf"/>
</dbReference>
<dbReference type="Pfam" id="PF01391">
    <property type="entry name" value="Collagen"/>
    <property type="match status" value="2"/>
</dbReference>
<dbReference type="GO" id="GO:0007155">
    <property type="term" value="P:cell adhesion"/>
    <property type="evidence" value="ECO:0007669"/>
    <property type="project" value="UniProtKB-KW"/>
</dbReference>
<feature type="domain" description="VWFA" evidence="12">
    <location>
        <begin position="825"/>
        <end position="995"/>
    </location>
</feature>
<feature type="compositionally biased region" description="Low complexity" evidence="10">
    <location>
        <begin position="1991"/>
        <end position="2004"/>
    </location>
</feature>
<feature type="compositionally biased region" description="Low complexity" evidence="10">
    <location>
        <begin position="2096"/>
        <end position="2108"/>
    </location>
</feature>
<evidence type="ECO:0000313" key="15">
    <source>
        <dbReference type="Proteomes" id="UP001557470"/>
    </source>
</evidence>
<dbReference type="SUPFAM" id="SSF57362">
    <property type="entry name" value="BPTI-like"/>
    <property type="match status" value="1"/>
</dbReference>
<feature type="domain" description="VWFA" evidence="12">
    <location>
        <begin position="34"/>
        <end position="208"/>
    </location>
</feature>
<dbReference type="SUPFAM" id="SSF53300">
    <property type="entry name" value="vWA-like"/>
    <property type="match status" value="11"/>
</dbReference>
<dbReference type="PRINTS" id="PR00759">
    <property type="entry name" value="BASICPTASE"/>
</dbReference>
<proteinExistence type="predicted"/>
<comment type="subcellular location">
    <subcellularLocation>
        <location evidence="1">Secreted</location>
        <location evidence="1">Extracellular space</location>
        <location evidence="1">Extracellular matrix</location>
    </subcellularLocation>
</comment>
<dbReference type="InterPro" id="IPR002223">
    <property type="entry name" value="Kunitz_BPTI"/>
</dbReference>
<evidence type="ECO:0000256" key="2">
    <source>
        <dbReference type="ARBA" id="ARBA00022525"/>
    </source>
</evidence>
<name>A0ABD0X2H7_UMBPY</name>
<feature type="domain" description="VWFA" evidence="12">
    <location>
        <begin position="618"/>
        <end position="792"/>
    </location>
</feature>
<gene>
    <name evidence="14" type="ORF">UPYG_G00155490</name>
</gene>
<dbReference type="FunFam" id="4.10.410.10:FF:000020">
    <property type="entry name" value="Collagen, type VI, alpha 3"/>
    <property type="match status" value="1"/>
</dbReference>
<feature type="compositionally biased region" description="Polar residues" evidence="10">
    <location>
        <begin position="2631"/>
        <end position="2643"/>
    </location>
</feature>
<dbReference type="PROSITE" id="PS00280">
    <property type="entry name" value="BPTI_KUNITZ_1"/>
    <property type="match status" value="1"/>
</dbReference>
<feature type="domain" description="VWFA" evidence="12">
    <location>
        <begin position="2359"/>
        <end position="2548"/>
    </location>
</feature>
<comment type="caution">
    <text evidence="14">The sequence shown here is derived from an EMBL/GenBank/DDBJ whole genome shotgun (WGS) entry which is preliminary data.</text>
</comment>
<feature type="domain" description="VWFA" evidence="12">
    <location>
        <begin position="2150"/>
        <end position="2329"/>
    </location>
</feature>
<dbReference type="Proteomes" id="UP001557470">
    <property type="component" value="Unassembled WGS sequence"/>
</dbReference>
<feature type="compositionally biased region" description="Low complexity" evidence="10">
    <location>
        <begin position="1958"/>
        <end position="1968"/>
    </location>
</feature>
<dbReference type="GO" id="GO:0005581">
    <property type="term" value="C:collagen trimer"/>
    <property type="evidence" value="ECO:0007669"/>
    <property type="project" value="UniProtKB-KW"/>
</dbReference>
<dbReference type="SMART" id="SM00327">
    <property type="entry name" value="VWA"/>
    <property type="match status" value="11"/>
</dbReference>
<evidence type="ECO:0000256" key="1">
    <source>
        <dbReference type="ARBA" id="ARBA00004498"/>
    </source>
</evidence>
<sequence length="2711" mass="296120">MGGTPGLLAIFTIAVCFLASGAQKTVCTEEAVADIVFLVDGSWSIGTENFQQIRQFLFTLVNSFDVAPDRVRIGLVQYSNTARTEFLFNTFQNKQDILKYINTLPYKGGGTMTGQGLDYLLNELFVDKSGSRINNNVPQIVVVITDGRSQDSVEPHALALKRRGITLYAIGIKDADEAQLKEIATVPHIQHVYSVSDFTALQGISQSIVQVLCTTVEEAKRQISQVAQDCRTVADIVFLVDGSSSISAGNFQEVRTFLRSFIEGLDIGGDKVRVGLAQFSDQPRKEFLLKDYTEKSELLEQVDNLQQLEGGTATGAAITFLKKQFFTKVSGSRADQQVPQIAVVLTDGESTDNVVPPAQELREHGVIVYAIGVGAIEINQLKAIANRPYKHFLNTISSFQALQTLSQGLLKTVCVSMENQRIALAPKFADIFFLVDSNMKPAEFQMFRSLLMRLASQLNIGRETHRLGLAQYALETNVEFLLNAHNVKADYMTALKKFRQRLGGPRYLGAALKNARKQFFSPTSGGRAEQGYRQFLVTVTGKDSEDNAMKVARTIKSEGVTIVSIGLGTSTDSALKVLATKPYSYHYQAVNASVLRNIFENEEDVIVTDECSEASLADIVFIVDESWSIGPTNFQLVRGFIQKIVDGLNMGLNGARVGIVLYNDKASAQVYLNSFQEKSNILNFIKILPYHGGGTKTGEALEFARTNMFISEHGSRKAHGVQQVAIVITDGKSQDNITSRAAALRRAGVSVYAVGIKDADVKELRQIASYPAKKHVLMVDSFANLKTLEKKLKKNLCYNILQRPVKEYAMKYIAKKSCVETDEADIFFLIDHSGSIEYPDFADMKKFMNEFIRTFRIGPQHVRVGVVKFSDSPTLEFTLTTYTDQASLEKAVNGITQLGGGTRIGEALAFMGPYFKEAEVTRGHRCREILILITDGKSQDEVREQAKKLRDQKVTIYAIGVKEANDTQLLEIAGSKEKMFYVNNFDALKPIKNEIITDICSPDVCKDAKGDVLFLIDSSGSINVEDFNKMKVFMQSIIKKSAIGLDEVHVGVIQYSTTQEEVFPFNKHYKKEDMVQSVEAMKQLGGGTLTGEALSYAKNFFEPEQGGRPNVRQILIVITDGEAQDAVKDPAKVLQNMGVIIYAIGVANAKFNELLQISGARDRVFSEGDFDGLKALENQLVLAICDPDRDCVRTEVADIIFLVDGSSSISPQNFTIMQNFMMAVVNETTVGLKQTRYGLIVFSNKPNSVFQLDQSVSRKIVNTAINELIEPTGDTYTGEALKYSLDYFGEKYGGRKAFKVPQWLMVITDGEATDPDDLAAPAKMLRDNGIVVFSIGVVGAKKEELEIMAGDPTKVFFVDQFEELDTLHKNISHEFCNKSKPVCDKKQGDLVLLIDSSGKISPDDFIIMKRFASDLVSSFNISEQSFRVGVAQFSNDPEKTFFLNEYYTEADIINHIENMRQFSQETKMGKALDYVRAEYFQPARGSRIKDKVSQNLVVITTAPANDIDVQAAEKLLALNIAVYAIGIGKGDKPVVLKQITGNDERVFSVHNFASLENNKRKVFSAICSKSTVPDTQPSCTIDIALGFDITRRTTSQRLFDGQAKLQAFLPQIIKYASKLTSLCCVDNGPIETNIGFRVVEQDGKDILDINFEKYDEKIVEKVMALETSQITYFNSLLLRSFRNKFQNSNAGVKVLVIFSDGFDENVMKLEQEADLLRTSGVNALLIVALEGIQNGNLLQMVEFGRGFGYKQPLSISMNNVENVVLTQIDTVAERECCSVMCKCAGSEGIRGIRGTPGTKGLPGLKGHPGFPGEEGGIGERGPPGPTGPQGLQGCPGMRGVKGSRGYRGNGGDDGDNGLDGVNGEQGVNGTAGVSGERGNPGRPGNSGTRGEPGEKGQHGLRGDPGDSGVDSRSAGPKGARGNPGLPGDPGVEGLRAESGVNGNPGPEGRRGPPGPRGTPGSPGELGLPGSPGPSGPQGTRGDAGQPGPRGVQGLPGPQGTPGTMGSKGSIGSRGTNGPKGQPGDPGEKGAPGPLGPRGMPGLDGRDGHGPPGQQGLKGEPGFPGYPGLQGENGDPGVMGVPGPKGNQGRGGNTGSTGETGDPGTFGPPGHTGPRGRPGERPMSDCQLTTYIRDNCACSQGHTACPAYPTELVFGLDMSRDVEPATFERMRSALLSLLENITIAESNCPTGARVAVVSYSTDTKYLIRFQDYQRKRELLEAVRGIARERTSNQRYLGAAMRYVGRHVFKRTRQALTMRKVAVFFANGPSQDSADIVTAAMEYKALNIAPAVIETKGASDVQAAFEAEETGSFFFGLLDKSSDNKDFLHKINNCVICFDQCRPDQDCKITMDQQPQILDLDLALVVDGSREIQADQYTGVQELLGSLVKQVALSSRPSMADGQARVALLQTGGSKQVEFDLQKYRDHNNLEMHLKNMRQQGGVSSLVQTLEYTVNQVLLKAPRPRKSRLVLAVVGSEMAHSEQAKLAYISQKAKCAGVALFVITVGDHYNRSQVEEIASRPLEQHLLHLWQVKEQERGYAQRFFRFFLRVLSKGLNRYPLAQLRRTCERLGQENVGGQTGTELVTKDVQEEFTEDEEEVEDFQEHSAGVSQTQTDLGQVDIINDLTRGDGDTKTPQPNSNDQTSLLEKEDTSVDQGACFLRQDEGTCQNYTLKWYFDTTQSECSRFWYGGCGGNSNRFETQEACEGLCLRRRQ</sequence>
<evidence type="ECO:0000256" key="5">
    <source>
        <dbReference type="ARBA" id="ARBA00022737"/>
    </source>
</evidence>
<keyword evidence="6" id="KW-0130">Cell adhesion</keyword>
<dbReference type="InterPro" id="IPR020901">
    <property type="entry name" value="Prtase_inh_Kunz-CS"/>
</dbReference>
<evidence type="ECO:0000256" key="6">
    <source>
        <dbReference type="ARBA" id="ARBA00022889"/>
    </source>
</evidence>
<dbReference type="InterPro" id="IPR036880">
    <property type="entry name" value="Kunitz_BPTI_sf"/>
</dbReference>
<keyword evidence="7" id="KW-0176">Collagen</keyword>
<dbReference type="PANTHER" id="PTHR24020">
    <property type="entry name" value="COLLAGEN ALPHA"/>
    <property type="match status" value="1"/>
</dbReference>
<keyword evidence="9" id="KW-0325">Glycoprotein</keyword>
<dbReference type="Pfam" id="PF00014">
    <property type="entry name" value="Kunitz_BPTI"/>
    <property type="match status" value="1"/>
</dbReference>
<dbReference type="PROSITE" id="PS50234">
    <property type="entry name" value="VWFA"/>
    <property type="match status" value="10"/>
</dbReference>
<evidence type="ECO:0000256" key="8">
    <source>
        <dbReference type="ARBA" id="ARBA00023157"/>
    </source>
</evidence>
<feature type="region of interest" description="Disordered" evidence="10">
    <location>
        <begin position="1794"/>
        <end position="2124"/>
    </location>
</feature>
<feature type="domain" description="VWFA" evidence="12">
    <location>
        <begin position="1011"/>
        <end position="1180"/>
    </location>
</feature>
<evidence type="ECO:0000313" key="14">
    <source>
        <dbReference type="EMBL" id="KAL0985324.1"/>
    </source>
</evidence>
<evidence type="ECO:0000256" key="7">
    <source>
        <dbReference type="ARBA" id="ARBA00023119"/>
    </source>
</evidence>